<dbReference type="Proteomes" id="UP000566711">
    <property type="component" value="Unassembled WGS sequence"/>
</dbReference>
<comment type="caution">
    <text evidence="7">The sequence shown here is derived from an EMBL/GenBank/DDBJ whole genome shotgun (WGS) entry which is preliminary data.</text>
</comment>
<dbReference type="Pfam" id="PF00155">
    <property type="entry name" value="Aminotran_1_2"/>
    <property type="match status" value="1"/>
</dbReference>
<dbReference type="InterPro" id="IPR000524">
    <property type="entry name" value="Tscrpt_reg_HTH_GntR"/>
</dbReference>
<organism evidence="7 8">
    <name type="scientific">Rugamonas fusca</name>
    <dbReference type="NCBI Taxonomy" id="2758568"/>
    <lineage>
        <taxon>Bacteria</taxon>
        <taxon>Pseudomonadati</taxon>
        <taxon>Pseudomonadota</taxon>
        <taxon>Betaproteobacteria</taxon>
        <taxon>Burkholderiales</taxon>
        <taxon>Oxalobacteraceae</taxon>
        <taxon>Telluria group</taxon>
        <taxon>Rugamonas</taxon>
    </lineage>
</organism>
<evidence type="ECO:0000256" key="5">
    <source>
        <dbReference type="ARBA" id="ARBA00023163"/>
    </source>
</evidence>
<comment type="similarity">
    <text evidence="1">In the C-terminal section; belongs to the class-I pyridoxal-phosphate-dependent aminotransferase family.</text>
</comment>
<name>A0A7W2EKU9_9BURK</name>
<dbReference type="InterPro" id="IPR015421">
    <property type="entry name" value="PyrdxlP-dep_Trfase_major"/>
</dbReference>
<dbReference type="AlphaFoldDB" id="A0A7W2EKU9"/>
<dbReference type="SUPFAM" id="SSF46785">
    <property type="entry name" value="Winged helix' DNA-binding domain"/>
    <property type="match status" value="1"/>
</dbReference>
<dbReference type="Gene3D" id="1.10.10.10">
    <property type="entry name" value="Winged helix-like DNA-binding domain superfamily/Winged helix DNA-binding domain"/>
    <property type="match status" value="1"/>
</dbReference>
<keyword evidence="4" id="KW-0238">DNA-binding</keyword>
<dbReference type="CDD" id="cd00609">
    <property type="entry name" value="AAT_like"/>
    <property type="match status" value="1"/>
</dbReference>
<feature type="domain" description="HTH gntR-type" evidence="6">
    <location>
        <begin position="17"/>
        <end position="85"/>
    </location>
</feature>
<gene>
    <name evidence="7" type="ORF">H3H36_20560</name>
</gene>
<keyword evidence="8" id="KW-1185">Reference proteome</keyword>
<reference evidence="7 8" key="1">
    <citation type="submission" date="2020-07" db="EMBL/GenBank/DDBJ databases">
        <title>Novel species isolated from subtropical streams in China.</title>
        <authorList>
            <person name="Lu H."/>
        </authorList>
    </citation>
    <scope>NUCLEOTIDE SEQUENCE [LARGE SCALE GENOMIC DNA]</scope>
    <source>
        <strain evidence="7 8">FT3S</strain>
    </source>
</reference>
<dbReference type="GO" id="GO:0003700">
    <property type="term" value="F:DNA-binding transcription factor activity"/>
    <property type="evidence" value="ECO:0007669"/>
    <property type="project" value="InterPro"/>
</dbReference>
<dbReference type="SMART" id="SM00345">
    <property type="entry name" value="HTH_GNTR"/>
    <property type="match status" value="1"/>
</dbReference>
<dbReference type="InterPro" id="IPR036390">
    <property type="entry name" value="WH_DNA-bd_sf"/>
</dbReference>
<dbReference type="CDD" id="cd07377">
    <property type="entry name" value="WHTH_GntR"/>
    <property type="match status" value="1"/>
</dbReference>
<evidence type="ECO:0000256" key="4">
    <source>
        <dbReference type="ARBA" id="ARBA00023125"/>
    </source>
</evidence>
<dbReference type="Gene3D" id="3.40.640.10">
    <property type="entry name" value="Type I PLP-dependent aspartate aminotransferase-like (Major domain)"/>
    <property type="match status" value="1"/>
</dbReference>
<keyword evidence="5" id="KW-0804">Transcription</keyword>
<dbReference type="PANTHER" id="PTHR46577:SF1">
    <property type="entry name" value="HTH-TYPE TRANSCRIPTIONAL REGULATORY PROTEIN GABR"/>
    <property type="match status" value="1"/>
</dbReference>
<dbReference type="Pfam" id="PF00392">
    <property type="entry name" value="GntR"/>
    <property type="match status" value="1"/>
</dbReference>
<dbReference type="GO" id="GO:0030170">
    <property type="term" value="F:pyridoxal phosphate binding"/>
    <property type="evidence" value="ECO:0007669"/>
    <property type="project" value="InterPro"/>
</dbReference>
<proteinExistence type="inferred from homology"/>
<dbReference type="InterPro" id="IPR036388">
    <property type="entry name" value="WH-like_DNA-bd_sf"/>
</dbReference>
<dbReference type="GO" id="GO:0003677">
    <property type="term" value="F:DNA binding"/>
    <property type="evidence" value="ECO:0007669"/>
    <property type="project" value="UniProtKB-KW"/>
</dbReference>
<keyword evidence="2" id="KW-0663">Pyridoxal phosphate</keyword>
<keyword evidence="7" id="KW-0032">Aminotransferase</keyword>
<evidence type="ECO:0000313" key="8">
    <source>
        <dbReference type="Proteomes" id="UP000566711"/>
    </source>
</evidence>
<keyword evidence="7" id="KW-0808">Transferase</keyword>
<dbReference type="PROSITE" id="PS50949">
    <property type="entry name" value="HTH_GNTR"/>
    <property type="match status" value="1"/>
</dbReference>
<dbReference type="PANTHER" id="PTHR46577">
    <property type="entry name" value="HTH-TYPE TRANSCRIPTIONAL REGULATORY PROTEIN GABR"/>
    <property type="match status" value="1"/>
</dbReference>
<dbReference type="InterPro" id="IPR004839">
    <property type="entry name" value="Aminotransferase_I/II_large"/>
</dbReference>
<sequence length="481" mass="51756">MEPVLPITLTLPKPGSRQILRSMHQQMRTAIIDGRLSAGLRLPGSRTLAAHCGVSRNCAMAVYDLLLSEGLVAARAGGGTYVSDIYPADPPRTANAAIDRTPLLQPRWRNEPTVLRPSPATQFDYDFVVGLPDTTQFPFDTWRRLDARALRQLQRAPAEYAAPEGRAALRAAIARHVSFARAVACNADGVLVTSGAQQAFDLLARIFIEPGQTKVAIEDPGYPPLRWALESAGAVLVPVPVDAEGIAVDRIPADARLICVTPSHQFPMGQAMSLRRRMALLAFAREHGGLIVEDDYDGEFSHSSQPLDALKSLDRADSVFYVGTFSKSLFPGLRLGYVIAPAWARAALVGAKQRSDWHGAVAAQDTLAAFIDNGDLARHIRKMRQVYSQRKQVLTQALQRHLPSTLSVIPAEGGLHIAALLRGGADASQVVAAAAEAGIRVEPISQYALAASPPNGLVFGLGLMPTHLIHQATLRLAKCLG</sequence>
<keyword evidence="3" id="KW-0805">Transcription regulation</keyword>
<dbReference type="SUPFAM" id="SSF53383">
    <property type="entry name" value="PLP-dependent transferases"/>
    <property type="match status" value="1"/>
</dbReference>
<evidence type="ECO:0000256" key="2">
    <source>
        <dbReference type="ARBA" id="ARBA00022898"/>
    </source>
</evidence>
<dbReference type="EMBL" id="JACEZS010000021">
    <property type="protein sequence ID" value="MBA5607751.1"/>
    <property type="molecule type" value="Genomic_DNA"/>
</dbReference>
<dbReference type="InterPro" id="IPR015424">
    <property type="entry name" value="PyrdxlP-dep_Trfase"/>
</dbReference>
<evidence type="ECO:0000256" key="1">
    <source>
        <dbReference type="ARBA" id="ARBA00005384"/>
    </source>
</evidence>
<protein>
    <submittedName>
        <fullName evidence="7">PLP-dependent aminotransferase family protein</fullName>
    </submittedName>
</protein>
<evidence type="ECO:0000256" key="3">
    <source>
        <dbReference type="ARBA" id="ARBA00023015"/>
    </source>
</evidence>
<accession>A0A7W2EKU9</accession>
<evidence type="ECO:0000259" key="6">
    <source>
        <dbReference type="PROSITE" id="PS50949"/>
    </source>
</evidence>
<dbReference type="InterPro" id="IPR051446">
    <property type="entry name" value="HTH_trans_reg/aminotransferase"/>
</dbReference>
<dbReference type="GO" id="GO:0008483">
    <property type="term" value="F:transaminase activity"/>
    <property type="evidence" value="ECO:0007669"/>
    <property type="project" value="UniProtKB-KW"/>
</dbReference>
<evidence type="ECO:0000313" key="7">
    <source>
        <dbReference type="EMBL" id="MBA5607751.1"/>
    </source>
</evidence>